<proteinExistence type="predicted"/>
<evidence type="ECO:0000313" key="1">
    <source>
        <dbReference type="EMBL" id="SMG01468.1"/>
    </source>
</evidence>
<dbReference type="Proteomes" id="UP000198460">
    <property type="component" value="Unassembled WGS sequence"/>
</dbReference>
<dbReference type="EMBL" id="FXAN01000074">
    <property type="protein sequence ID" value="SMG01468.1"/>
    <property type="molecule type" value="Genomic_DNA"/>
</dbReference>
<reference evidence="1 2" key="1">
    <citation type="submission" date="2017-04" db="EMBL/GenBank/DDBJ databases">
        <authorList>
            <person name="Afonso C.L."/>
            <person name="Miller P.J."/>
            <person name="Scott M.A."/>
            <person name="Spackman E."/>
            <person name="Goraichik I."/>
            <person name="Dimitrov K.M."/>
            <person name="Suarez D.L."/>
            <person name="Swayne D.E."/>
        </authorList>
    </citation>
    <scope>NUCLEOTIDE SEQUENCE [LARGE SCALE GENOMIC DNA]</scope>
    <source>
        <strain evidence="1">LMG 28154</strain>
    </source>
</reference>
<gene>
    <name evidence="1" type="ORF">BSIN_4347</name>
</gene>
<dbReference type="AlphaFoldDB" id="A0A238H881"/>
<organism evidence="1 2">
    <name type="scientific">Burkholderia singularis</name>
    <dbReference type="NCBI Taxonomy" id="1503053"/>
    <lineage>
        <taxon>Bacteria</taxon>
        <taxon>Pseudomonadati</taxon>
        <taxon>Pseudomonadota</taxon>
        <taxon>Betaproteobacteria</taxon>
        <taxon>Burkholderiales</taxon>
        <taxon>Burkholderiaceae</taxon>
        <taxon>Burkholderia</taxon>
        <taxon>pseudomallei group</taxon>
    </lineage>
</organism>
<sequence length="45" mass="4914">MDAGACASSAWVRAVCKPVEILVWTGIVAKSRGISQRGHMRRAMR</sequence>
<accession>A0A238H881</accession>
<protein>
    <submittedName>
        <fullName evidence="1">Uncharacterized protein</fullName>
    </submittedName>
</protein>
<name>A0A238H881_9BURK</name>
<evidence type="ECO:0000313" key="2">
    <source>
        <dbReference type="Proteomes" id="UP000198460"/>
    </source>
</evidence>